<gene>
    <name evidence="2" type="ORF">SMN809_LOCUS31805</name>
</gene>
<sequence>SSKSDDNDEEEDDEEDEISNKENVLDSSVPLPNDEQQTRDSVDLSRAYEQFFDEMVDP</sequence>
<name>A0A8S2WD67_9BILA</name>
<evidence type="ECO:0000313" key="2">
    <source>
        <dbReference type="EMBL" id="CAF4430749.1"/>
    </source>
</evidence>
<feature type="compositionally biased region" description="Acidic residues" evidence="1">
    <location>
        <begin position="1"/>
        <end position="17"/>
    </location>
</feature>
<reference evidence="2" key="1">
    <citation type="submission" date="2021-02" db="EMBL/GenBank/DDBJ databases">
        <authorList>
            <person name="Nowell W R."/>
        </authorList>
    </citation>
    <scope>NUCLEOTIDE SEQUENCE</scope>
</reference>
<organism evidence="2 3">
    <name type="scientific">Rotaria magnacalcarata</name>
    <dbReference type="NCBI Taxonomy" id="392030"/>
    <lineage>
        <taxon>Eukaryota</taxon>
        <taxon>Metazoa</taxon>
        <taxon>Spiralia</taxon>
        <taxon>Gnathifera</taxon>
        <taxon>Rotifera</taxon>
        <taxon>Eurotatoria</taxon>
        <taxon>Bdelloidea</taxon>
        <taxon>Philodinida</taxon>
        <taxon>Philodinidae</taxon>
        <taxon>Rotaria</taxon>
    </lineage>
</organism>
<comment type="caution">
    <text evidence="2">The sequence shown here is derived from an EMBL/GenBank/DDBJ whole genome shotgun (WGS) entry which is preliminary data.</text>
</comment>
<feature type="region of interest" description="Disordered" evidence="1">
    <location>
        <begin position="1"/>
        <end position="44"/>
    </location>
</feature>
<protein>
    <submittedName>
        <fullName evidence="2">Uncharacterized protein</fullName>
    </submittedName>
</protein>
<feature type="non-terminal residue" evidence="2">
    <location>
        <position position="1"/>
    </location>
</feature>
<evidence type="ECO:0000256" key="1">
    <source>
        <dbReference type="SAM" id="MobiDB-lite"/>
    </source>
</evidence>
<dbReference type="AlphaFoldDB" id="A0A8S2WD67"/>
<dbReference type="EMBL" id="CAJOBI010064728">
    <property type="protein sequence ID" value="CAF4430749.1"/>
    <property type="molecule type" value="Genomic_DNA"/>
</dbReference>
<feature type="non-terminal residue" evidence="2">
    <location>
        <position position="58"/>
    </location>
</feature>
<proteinExistence type="predicted"/>
<evidence type="ECO:0000313" key="3">
    <source>
        <dbReference type="Proteomes" id="UP000676336"/>
    </source>
</evidence>
<dbReference type="Proteomes" id="UP000676336">
    <property type="component" value="Unassembled WGS sequence"/>
</dbReference>
<accession>A0A8S2WD67</accession>